<evidence type="ECO:0000259" key="1">
    <source>
        <dbReference type="PROSITE" id="PS50943"/>
    </source>
</evidence>
<dbReference type="AlphaFoldDB" id="A0A927GB03"/>
<dbReference type="SUPFAM" id="SSF47413">
    <property type="entry name" value="lambda repressor-like DNA-binding domains"/>
    <property type="match status" value="1"/>
</dbReference>
<protein>
    <submittedName>
        <fullName evidence="2">Helix-turn-helix transcriptional regulator</fullName>
    </submittedName>
</protein>
<proteinExistence type="predicted"/>
<comment type="caution">
    <text evidence="2">The sequence shown here is derived from an EMBL/GenBank/DDBJ whole genome shotgun (WGS) entry which is preliminary data.</text>
</comment>
<dbReference type="EMBL" id="JACWZY010000062">
    <property type="protein sequence ID" value="MBD2705580.1"/>
    <property type="molecule type" value="Genomic_DNA"/>
</dbReference>
<organism evidence="2 3">
    <name type="scientific">Spirosoma profusum</name>
    <dbReference type="NCBI Taxonomy" id="2771354"/>
    <lineage>
        <taxon>Bacteria</taxon>
        <taxon>Pseudomonadati</taxon>
        <taxon>Bacteroidota</taxon>
        <taxon>Cytophagia</taxon>
        <taxon>Cytophagales</taxon>
        <taxon>Cytophagaceae</taxon>
        <taxon>Spirosoma</taxon>
    </lineage>
</organism>
<dbReference type="InterPro" id="IPR010982">
    <property type="entry name" value="Lambda_DNA-bd_dom_sf"/>
</dbReference>
<evidence type="ECO:0000313" key="3">
    <source>
        <dbReference type="Proteomes" id="UP000598820"/>
    </source>
</evidence>
<dbReference type="GO" id="GO:0003677">
    <property type="term" value="F:DNA binding"/>
    <property type="evidence" value="ECO:0007669"/>
    <property type="project" value="InterPro"/>
</dbReference>
<reference evidence="2" key="1">
    <citation type="submission" date="2020-09" db="EMBL/GenBank/DDBJ databases">
        <authorList>
            <person name="Kim M.K."/>
        </authorList>
    </citation>
    <scope>NUCLEOTIDE SEQUENCE</scope>
    <source>
        <strain evidence="2">BT702</strain>
    </source>
</reference>
<sequence length="69" mass="7290">MSEKLQKAVGETVRAARKAAGMTQTELGELAGMKQPNIAALEKGKGNLSLDQLEKIAVALGKDVKVLLQ</sequence>
<dbReference type="Gene3D" id="1.10.260.40">
    <property type="entry name" value="lambda repressor-like DNA-binding domains"/>
    <property type="match status" value="1"/>
</dbReference>
<dbReference type="PROSITE" id="PS50943">
    <property type="entry name" value="HTH_CROC1"/>
    <property type="match status" value="1"/>
</dbReference>
<feature type="domain" description="HTH cro/C1-type" evidence="1">
    <location>
        <begin position="13"/>
        <end position="67"/>
    </location>
</feature>
<dbReference type="Pfam" id="PF01381">
    <property type="entry name" value="HTH_3"/>
    <property type="match status" value="1"/>
</dbReference>
<dbReference type="SMART" id="SM00530">
    <property type="entry name" value="HTH_XRE"/>
    <property type="match status" value="1"/>
</dbReference>
<dbReference type="InterPro" id="IPR001387">
    <property type="entry name" value="Cro/C1-type_HTH"/>
</dbReference>
<accession>A0A927GB03</accession>
<name>A0A927GB03_9BACT</name>
<gene>
    <name evidence="2" type="ORF">IC229_33540</name>
</gene>
<keyword evidence="3" id="KW-1185">Reference proteome</keyword>
<dbReference type="CDD" id="cd00093">
    <property type="entry name" value="HTH_XRE"/>
    <property type="match status" value="1"/>
</dbReference>
<evidence type="ECO:0000313" key="2">
    <source>
        <dbReference type="EMBL" id="MBD2705580.1"/>
    </source>
</evidence>
<dbReference type="Proteomes" id="UP000598820">
    <property type="component" value="Unassembled WGS sequence"/>
</dbReference>